<comment type="caution">
    <text evidence="3">The sequence shown here is derived from an EMBL/GenBank/DDBJ whole genome shotgun (WGS) entry which is preliminary data.</text>
</comment>
<dbReference type="InterPro" id="IPR008979">
    <property type="entry name" value="Galactose-bd-like_sf"/>
</dbReference>
<dbReference type="GO" id="GO:0016787">
    <property type="term" value="F:hydrolase activity"/>
    <property type="evidence" value="ECO:0007669"/>
    <property type="project" value="UniProtKB-KW"/>
</dbReference>
<dbReference type="SUPFAM" id="SSF53474">
    <property type="entry name" value="alpha/beta-Hydrolases"/>
    <property type="match status" value="1"/>
</dbReference>
<evidence type="ECO:0000313" key="4">
    <source>
        <dbReference type="Proteomes" id="UP000731907"/>
    </source>
</evidence>
<name>A0ABS6J4I3_9RHOB</name>
<dbReference type="Pfam" id="PF02129">
    <property type="entry name" value="Peptidase_S15"/>
    <property type="match status" value="1"/>
</dbReference>
<evidence type="ECO:0000259" key="2">
    <source>
        <dbReference type="SMART" id="SM00939"/>
    </source>
</evidence>
<dbReference type="EMBL" id="JAAATX020000008">
    <property type="protein sequence ID" value="MBU9698659.1"/>
    <property type="molecule type" value="Genomic_DNA"/>
</dbReference>
<keyword evidence="1 3" id="KW-0378">Hydrolase</keyword>
<organism evidence="3 4">
    <name type="scientific">Paragemmobacter amnigenus</name>
    <dbReference type="NCBI Taxonomy" id="2852097"/>
    <lineage>
        <taxon>Bacteria</taxon>
        <taxon>Pseudomonadati</taxon>
        <taxon>Pseudomonadota</taxon>
        <taxon>Alphaproteobacteria</taxon>
        <taxon>Rhodobacterales</taxon>
        <taxon>Paracoccaceae</taxon>
        <taxon>Paragemmobacter</taxon>
    </lineage>
</organism>
<dbReference type="InterPro" id="IPR029058">
    <property type="entry name" value="AB_hydrolase_fold"/>
</dbReference>
<dbReference type="Gene3D" id="3.40.50.1820">
    <property type="entry name" value="alpha/beta hydrolase"/>
    <property type="match status" value="2"/>
</dbReference>
<dbReference type="PANTHER" id="PTHR43056:SF10">
    <property type="entry name" value="COCE_NOND FAMILY, PUTATIVE (AFU_ORTHOLOGUE AFUA_7G00600)-RELATED"/>
    <property type="match status" value="1"/>
</dbReference>
<dbReference type="Pfam" id="PF08530">
    <property type="entry name" value="PepX_C"/>
    <property type="match status" value="1"/>
</dbReference>
<reference evidence="3 4" key="1">
    <citation type="submission" date="2021-06" db="EMBL/GenBank/DDBJ databases">
        <title>Rhodobacteraceae bacterium strain HSP-20.</title>
        <authorList>
            <person name="Chen W.-M."/>
        </authorList>
    </citation>
    <scope>NUCLEOTIDE SEQUENCE [LARGE SCALE GENOMIC DNA]</scope>
    <source>
        <strain evidence="3 4">HSP-20</strain>
    </source>
</reference>
<sequence length="683" mass="76191">MARGRGATVRSDYPFDLTEVENIWITMSDGVRLAGRLWLPKGAGRVPLILEYLPYRKRDGTRARDEKMHRYLARHGYACLRLDIRGTGDSEGTIDDEYSVQEQLDGVAAIDWLSRQDWCDGQVAMIGISWGGFNGLQIAARQPPALKTVITVGSTDDRYATDIHWVGGCLSKDNFDWSSTMFAHQDLPPDPAIAGEGWRAMWQARMQANVPWILTWLRHQSRDAYWRQGSVCEDFSRITIPVYAVSGWADNYSEAVPRLIAGLSCPRRGLIGPWAHSYPHDVTVEPAIGWLQEVLRWCDHWLKGRETGIMDEPLLRVWMQDSVPPSTCYAERPGRWVAEDRWPSPRIEQRRLPLGPSGRLGAEGTGAAGTWVASICSPLWVGLAAGEVGRYGDDAEWATDQREDDGGSLVFVTGPLAEPLEILGAPQLHLTFSSDRPRALVSVRVNDVAPSGASTRVAIGHLNLCHRFGHDRPQMLVPDQVTTATVDLDDIAHRFPAGHRIAVSVSTAYWPIAWPSPELATLSVHLGESALVLPVRPPHPGDAALRPFLPAERAEADPQHDLPPDPALPVTRRAVHRDLLTGEMVVDFPRWTYASEMPAIGQTHRGTGLARYRITDGDPLSARCETRYTVQIERADTTIRHESEGALSCDATHFIVEMRLRITENGQPVFARDWHERIPRDHM</sequence>
<gene>
    <name evidence="3" type="ORF">GU927_012470</name>
</gene>
<dbReference type="Gene3D" id="2.60.120.260">
    <property type="entry name" value="Galactose-binding domain-like"/>
    <property type="match status" value="1"/>
</dbReference>
<dbReference type="InterPro" id="IPR050585">
    <property type="entry name" value="Xaa-Pro_dipeptidyl-ppase/CocE"/>
</dbReference>
<dbReference type="RefSeq" id="WP_161762780.1">
    <property type="nucleotide sequence ID" value="NZ_JAAATX020000008.1"/>
</dbReference>
<keyword evidence="4" id="KW-1185">Reference proteome</keyword>
<evidence type="ECO:0000256" key="1">
    <source>
        <dbReference type="ARBA" id="ARBA00022801"/>
    </source>
</evidence>
<dbReference type="InterPro" id="IPR013736">
    <property type="entry name" value="Xaa-Pro_dipept_C"/>
</dbReference>
<dbReference type="NCBIfam" id="TIGR00976">
    <property type="entry name" value="CocE_NonD"/>
    <property type="match status" value="1"/>
</dbReference>
<dbReference type="InterPro" id="IPR005674">
    <property type="entry name" value="CocE/Ser_esterase"/>
</dbReference>
<dbReference type="PANTHER" id="PTHR43056">
    <property type="entry name" value="PEPTIDASE S9 PROLYL OLIGOPEPTIDASE"/>
    <property type="match status" value="1"/>
</dbReference>
<accession>A0ABS6J4I3</accession>
<dbReference type="SMART" id="SM00939">
    <property type="entry name" value="PepX_C"/>
    <property type="match status" value="1"/>
</dbReference>
<feature type="domain" description="Xaa-Pro dipeptidyl-peptidase C-terminal" evidence="2">
    <location>
        <begin position="295"/>
        <end position="554"/>
    </location>
</feature>
<protein>
    <submittedName>
        <fullName evidence="3">CocE/NonD family hydrolase</fullName>
    </submittedName>
</protein>
<dbReference type="SUPFAM" id="SSF49785">
    <property type="entry name" value="Galactose-binding domain-like"/>
    <property type="match status" value="1"/>
</dbReference>
<evidence type="ECO:0000313" key="3">
    <source>
        <dbReference type="EMBL" id="MBU9698659.1"/>
    </source>
</evidence>
<dbReference type="InterPro" id="IPR000383">
    <property type="entry name" value="Xaa-Pro-like_dom"/>
</dbReference>
<dbReference type="Proteomes" id="UP000731907">
    <property type="component" value="Unassembled WGS sequence"/>
</dbReference>
<proteinExistence type="predicted"/>